<reference evidence="2" key="3">
    <citation type="journal article" date="2022" name="bioRxiv">
        <title>A global pangenome for the wheat fungal pathogen Pyrenophora tritici-repentis and prediction of effector protein structural homology.</title>
        <authorList>
            <person name="Moolhuijzen P."/>
            <person name="See P.T."/>
            <person name="Shi G."/>
            <person name="Powell H.R."/>
            <person name="Cockram J."/>
            <person name="Jorgensen L.N."/>
            <person name="Benslimane H."/>
            <person name="Strelkov S.E."/>
            <person name="Turner J."/>
            <person name="Liu Z."/>
            <person name="Moffat C.S."/>
        </authorList>
    </citation>
    <scope>NUCLEOTIDE SEQUENCE</scope>
    <source>
        <strain evidence="2">86-124</strain>
    </source>
</reference>
<proteinExistence type="predicted"/>
<gene>
    <name evidence="2" type="ORF">Ptr86124_003372</name>
    <name evidence="1" type="ORF">PtrM4_024670</name>
</gene>
<reference evidence="1 3" key="1">
    <citation type="journal article" date="2018" name="BMC Genomics">
        <title>Comparative genomics of the wheat fungal pathogen Pyrenophora tritici-repentis reveals chromosomal variations and genome plasticity.</title>
        <authorList>
            <person name="Moolhuijzen P."/>
            <person name="See P.T."/>
            <person name="Hane J.K."/>
            <person name="Shi G."/>
            <person name="Liu Z."/>
            <person name="Oliver R.P."/>
            <person name="Moffat C.S."/>
        </authorList>
    </citation>
    <scope>NUCLEOTIDE SEQUENCE [LARGE SCALE GENOMIC DNA]</scope>
    <source>
        <strain evidence="1">M4</strain>
    </source>
</reference>
<dbReference type="EMBL" id="NRDI02000003">
    <property type="protein sequence ID" value="KAI1518071.1"/>
    <property type="molecule type" value="Genomic_DNA"/>
</dbReference>
<evidence type="ECO:0000313" key="3">
    <source>
        <dbReference type="Proteomes" id="UP000245464"/>
    </source>
</evidence>
<name>A0A317A0X7_9PLEO</name>
<keyword evidence="4" id="KW-1185">Reference proteome</keyword>
<dbReference type="InterPro" id="IPR011333">
    <property type="entry name" value="SKP1/BTB/POZ_sf"/>
</dbReference>
<dbReference type="Proteomes" id="UP000249757">
    <property type="component" value="Unassembled WGS sequence"/>
</dbReference>
<evidence type="ECO:0000313" key="2">
    <source>
        <dbReference type="EMBL" id="KAI1518071.1"/>
    </source>
</evidence>
<sequence length="160" mass="18267">MSPKSPKGIIDLSADDTSAVSALMQYCYQLDYTDHLVSLDNDVPEEVTLRSHVDVFMLAERYGVSGLKKIALQKFEDFATMVLMVDGNEEQMRHAIRAMYSPSRRANVDDLRKVAVKLCANHVQAFIHGTGKTMALVYELMDEMPEFRAELFEEMALRWR</sequence>
<dbReference type="EMBL" id="NQIK02000001">
    <property type="protein sequence ID" value="KAF7578227.1"/>
    <property type="molecule type" value="Genomic_DNA"/>
</dbReference>
<protein>
    <recommendedName>
        <fullName evidence="5">BTB domain-containing protein</fullName>
    </recommendedName>
</protein>
<comment type="caution">
    <text evidence="2">The sequence shown here is derived from an EMBL/GenBank/DDBJ whole genome shotgun (WGS) entry which is preliminary data.</text>
</comment>
<accession>A0A317A0X7</accession>
<evidence type="ECO:0000313" key="1">
    <source>
        <dbReference type="EMBL" id="KAF7578227.1"/>
    </source>
</evidence>
<dbReference type="Gene3D" id="3.30.710.10">
    <property type="entry name" value="Potassium Channel Kv1.1, Chain A"/>
    <property type="match status" value="1"/>
</dbReference>
<evidence type="ECO:0000313" key="4">
    <source>
        <dbReference type="Proteomes" id="UP000249757"/>
    </source>
</evidence>
<reference evidence="2" key="2">
    <citation type="submission" date="2021-05" db="EMBL/GenBank/DDBJ databases">
        <authorList>
            <person name="Moolhuijzen P.M."/>
            <person name="Moffat C.S."/>
        </authorList>
    </citation>
    <scope>NUCLEOTIDE SEQUENCE</scope>
    <source>
        <strain evidence="2">86-124</strain>
    </source>
</reference>
<dbReference type="AlphaFoldDB" id="A0A317A0X7"/>
<dbReference type="PANTHER" id="PTHR47843:SF5">
    <property type="entry name" value="BTB_POZ DOMAIN PROTEIN"/>
    <property type="match status" value="1"/>
</dbReference>
<dbReference type="Proteomes" id="UP000245464">
    <property type="component" value="Chromosome 1"/>
</dbReference>
<organism evidence="2 4">
    <name type="scientific">Pyrenophora tritici-repentis</name>
    <dbReference type="NCBI Taxonomy" id="45151"/>
    <lineage>
        <taxon>Eukaryota</taxon>
        <taxon>Fungi</taxon>
        <taxon>Dikarya</taxon>
        <taxon>Ascomycota</taxon>
        <taxon>Pezizomycotina</taxon>
        <taxon>Dothideomycetes</taxon>
        <taxon>Pleosporomycetidae</taxon>
        <taxon>Pleosporales</taxon>
        <taxon>Pleosporineae</taxon>
        <taxon>Pleosporaceae</taxon>
        <taxon>Pyrenophora</taxon>
    </lineage>
</organism>
<dbReference type="PANTHER" id="PTHR47843">
    <property type="entry name" value="BTB DOMAIN-CONTAINING PROTEIN-RELATED"/>
    <property type="match status" value="1"/>
</dbReference>
<reference evidence="4" key="4">
    <citation type="journal article" date="2022" name="Microb. Genom.">
        <title>A global pangenome for the wheat fungal pathogen Pyrenophora tritici-repentis and prediction of effector protein structural homology.</title>
        <authorList>
            <person name="Moolhuijzen P.M."/>
            <person name="See P.T."/>
            <person name="Shi G."/>
            <person name="Powell H.R."/>
            <person name="Cockram J."/>
            <person name="Jorgensen L.N."/>
            <person name="Benslimane H."/>
            <person name="Strelkov S.E."/>
            <person name="Turner J."/>
            <person name="Liu Z."/>
            <person name="Moffat C.S."/>
        </authorList>
    </citation>
    <scope>NUCLEOTIDE SEQUENCE [LARGE SCALE GENOMIC DNA]</scope>
</reference>
<evidence type="ECO:0008006" key="5">
    <source>
        <dbReference type="Google" id="ProtNLM"/>
    </source>
</evidence>